<dbReference type="AlphaFoldDB" id="A0A261G143"/>
<keyword evidence="2" id="KW-0413">Isomerase</keyword>
<dbReference type="SUPFAM" id="SSF51658">
    <property type="entry name" value="Xylose isomerase-like"/>
    <property type="match status" value="1"/>
</dbReference>
<comment type="caution">
    <text evidence="2">The sequence shown here is derived from an EMBL/GenBank/DDBJ whole genome shotgun (WGS) entry which is preliminary data.</text>
</comment>
<dbReference type="InterPro" id="IPR050312">
    <property type="entry name" value="IolE/XylAMocC-like"/>
</dbReference>
<accession>A0A261G143</accession>
<name>A0A261G143_9BIFI</name>
<protein>
    <submittedName>
        <fullName evidence="2">Xylose isomerase</fullName>
    </submittedName>
</protein>
<proteinExistence type="predicted"/>
<keyword evidence="3" id="KW-1185">Reference proteome</keyword>
<dbReference type="RefSeq" id="WP_094695100.1">
    <property type="nucleotide sequence ID" value="NZ_JBDNSG010000015.1"/>
</dbReference>
<organism evidence="2 3">
    <name type="scientific">Bifidobacterium aquikefiri</name>
    <dbReference type="NCBI Taxonomy" id="1653207"/>
    <lineage>
        <taxon>Bacteria</taxon>
        <taxon>Bacillati</taxon>
        <taxon>Actinomycetota</taxon>
        <taxon>Actinomycetes</taxon>
        <taxon>Bifidobacteriales</taxon>
        <taxon>Bifidobacteriaceae</taxon>
        <taxon>Bifidobacterium</taxon>
    </lineage>
</organism>
<evidence type="ECO:0000313" key="2">
    <source>
        <dbReference type="EMBL" id="OZG65154.1"/>
    </source>
</evidence>
<dbReference type="Pfam" id="PF01261">
    <property type="entry name" value="AP_endonuc_2"/>
    <property type="match status" value="1"/>
</dbReference>
<dbReference type="PANTHER" id="PTHR12110">
    <property type="entry name" value="HYDROXYPYRUVATE ISOMERASE"/>
    <property type="match status" value="1"/>
</dbReference>
<dbReference type="InterPro" id="IPR013022">
    <property type="entry name" value="Xyl_isomerase-like_TIM-brl"/>
</dbReference>
<dbReference type="Proteomes" id="UP000216451">
    <property type="component" value="Unassembled WGS sequence"/>
</dbReference>
<reference evidence="2 3" key="1">
    <citation type="journal article" date="2017" name="BMC Genomics">
        <title>Comparative genomic and phylogenomic analyses of the Bifidobacteriaceae family.</title>
        <authorList>
            <person name="Lugli G.A."/>
            <person name="Milani C."/>
            <person name="Turroni F."/>
            <person name="Duranti S."/>
            <person name="Mancabelli L."/>
            <person name="Mangifesta M."/>
            <person name="Ferrario C."/>
            <person name="Modesto M."/>
            <person name="Mattarelli P."/>
            <person name="Jiri K."/>
            <person name="van Sinderen D."/>
            <person name="Ventura M."/>
        </authorList>
    </citation>
    <scope>NUCLEOTIDE SEQUENCE [LARGE SCALE GENOMIC DNA]</scope>
    <source>
        <strain evidence="2 3">LMG 28769</strain>
    </source>
</reference>
<dbReference type="PANTHER" id="PTHR12110:SF21">
    <property type="entry name" value="XYLOSE ISOMERASE-LIKE TIM BARREL DOMAIN-CONTAINING PROTEIN"/>
    <property type="match status" value="1"/>
</dbReference>
<feature type="domain" description="Xylose isomerase-like TIM barrel" evidence="1">
    <location>
        <begin position="38"/>
        <end position="267"/>
    </location>
</feature>
<evidence type="ECO:0000259" key="1">
    <source>
        <dbReference type="Pfam" id="PF01261"/>
    </source>
</evidence>
<dbReference type="EMBL" id="MWXA01000009">
    <property type="protein sequence ID" value="OZG65154.1"/>
    <property type="molecule type" value="Genomic_DNA"/>
</dbReference>
<dbReference type="InterPro" id="IPR036237">
    <property type="entry name" value="Xyl_isomerase-like_sf"/>
</dbReference>
<evidence type="ECO:0000313" key="3">
    <source>
        <dbReference type="Proteomes" id="UP000216451"/>
    </source>
</evidence>
<gene>
    <name evidence="2" type="ORF">BAQU_1894</name>
</gene>
<dbReference type="GeneID" id="98296536"/>
<dbReference type="GO" id="GO:0016853">
    <property type="term" value="F:isomerase activity"/>
    <property type="evidence" value="ECO:0007669"/>
    <property type="project" value="UniProtKB-KW"/>
</dbReference>
<sequence length="274" mass="30893">MRLGIGTTLDHDNPQEWADDLVAMGCTAAVSPFDCTTSPALRRAYLDQAQSHDLRIGEVGAWKNVMSAQISERESNIAYVQEQLALAEDIHARCCVNISGNAGFGDWDQYSAESYLPETYDRIVETTQRIIDAVNPQHTTYAMECMPWMIPDSPEQYLQLIDDVDRPAFSVHLDYTNMMNGIERWRSRDQFIERCFSLLGNRILSVHVKDAKLLASLPTAIVEVQPGEGGIDCDMVVRHIAKLPEDTTVFVEHLPNHDAYARAMSYVNQRLQSL</sequence>
<dbReference type="Gene3D" id="3.20.20.150">
    <property type="entry name" value="Divalent-metal-dependent TIM barrel enzymes"/>
    <property type="match status" value="1"/>
</dbReference>
<dbReference type="OrthoDB" id="9779184at2"/>